<feature type="transmembrane region" description="Helical" evidence="3">
    <location>
        <begin position="32"/>
        <end position="53"/>
    </location>
</feature>
<dbReference type="InterPro" id="IPR004474">
    <property type="entry name" value="LytR_CpsA_psr"/>
</dbReference>
<dbReference type="PANTHER" id="PTHR33392">
    <property type="entry name" value="POLYISOPRENYL-TEICHOIC ACID--PEPTIDOGLYCAN TEICHOIC ACID TRANSFERASE TAGU"/>
    <property type="match status" value="1"/>
</dbReference>
<gene>
    <name evidence="5" type="ORF">GCM10010201_17120</name>
</gene>
<accession>A0ABN3NEP2</accession>
<dbReference type="Proteomes" id="UP001499978">
    <property type="component" value="Unassembled WGS sequence"/>
</dbReference>
<comment type="similarity">
    <text evidence="1">Belongs to the LytR/CpsA/Psr (LCP) family.</text>
</comment>
<evidence type="ECO:0000256" key="3">
    <source>
        <dbReference type="SAM" id="Phobius"/>
    </source>
</evidence>
<keyword evidence="6" id="KW-1185">Reference proteome</keyword>
<evidence type="ECO:0000313" key="5">
    <source>
        <dbReference type="EMBL" id="GAA2520186.1"/>
    </source>
</evidence>
<evidence type="ECO:0000259" key="4">
    <source>
        <dbReference type="Pfam" id="PF03816"/>
    </source>
</evidence>
<dbReference type="Gene3D" id="3.40.630.190">
    <property type="entry name" value="LCP protein"/>
    <property type="match status" value="1"/>
</dbReference>
<dbReference type="NCBIfam" id="TIGR00350">
    <property type="entry name" value="lytR_cpsA_psr"/>
    <property type="match status" value="1"/>
</dbReference>
<dbReference type="PANTHER" id="PTHR33392:SF6">
    <property type="entry name" value="POLYISOPRENYL-TEICHOIC ACID--PEPTIDOGLYCAN TEICHOIC ACID TRANSFERASE TAGU"/>
    <property type="match status" value="1"/>
</dbReference>
<keyword evidence="3" id="KW-1133">Transmembrane helix</keyword>
<evidence type="ECO:0000256" key="2">
    <source>
        <dbReference type="SAM" id="MobiDB-lite"/>
    </source>
</evidence>
<evidence type="ECO:0000256" key="1">
    <source>
        <dbReference type="ARBA" id="ARBA00006068"/>
    </source>
</evidence>
<feature type="domain" description="Cell envelope-related transcriptional attenuator" evidence="4">
    <location>
        <begin position="116"/>
        <end position="298"/>
    </location>
</feature>
<dbReference type="Pfam" id="PF03816">
    <property type="entry name" value="LytR_cpsA_psr"/>
    <property type="match status" value="1"/>
</dbReference>
<feature type="compositionally biased region" description="Low complexity" evidence="2">
    <location>
        <begin position="71"/>
        <end position="84"/>
    </location>
</feature>
<keyword evidence="3" id="KW-0472">Membrane</keyword>
<protein>
    <submittedName>
        <fullName evidence="5">LCP family protein</fullName>
    </submittedName>
</protein>
<reference evidence="5 6" key="1">
    <citation type="journal article" date="2019" name="Int. J. Syst. Evol. Microbiol.">
        <title>The Global Catalogue of Microorganisms (GCM) 10K type strain sequencing project: providing services to taxonomists for standard genome sequencing and annotation.</title>
        <authorList>
            <consortium name="The Broad Institute Genomics Platform"/>
            <consortium name="The Broad Institute Genome Sequencing Center for Infectious Disease"/>
            <person name="Wu L."/>
            <person name="Ma J."/>
        </authorList>
    </citation>
    <scope>NUCLEOTIDE SEQUENCE [LARGE SCALE GENOMIC DNA]</scope>
    <source>
        <strain evidence="5 6">JCM 3367</strain>
    </source>
</reference>
<comment type="caution">
    <text evidence="5">The sequence shown here is derived from an EMBL/GenBank/DDBJ whole genome shotgun (WGS) entry which is preliminary data.</text>
</comment>
<dbReference type="InterPro" id="IPR050922">
    <property type="entry name" value="LytR/CpsA/Psr_CW_biosynth"/>
</dbReference>
<proteinExistence type="inferred from homology"/>
<name>A0ABN3NEP2_9ACTN</name>
<evidence type="ECO:0000313" key="6">
    <source>
        <dbReference type="Proteomes" id="UP001499978"/>
    </source>
</evidence>
<dbReference type="RefSeq" id="WP_344170878.1">
    <property type="nucleotide sequence ID" value="NZ_BAAARY010000005.1"/>
</dbReference>
<keyword evidence="3" id="KW-0812">Transmembrane</keyword>
<feature type="region of interest" description="Disordered" evidence="2">
    <location>
        <begin position="1"/>
        <end position="20"/>
    </location>
</feature>
<dbReference type="EMBL" id="BAAARY010000005">
    <property type="protein sequence ID" value="GAA2520186.1"/>
    <property type="molecule type" value="Genomic_DNA"/>
</dbReference>
<sequence>MTEQPADAAPAADAVAADAANRPTATIRRRRVWILTTVGVLLLALLGGGAIAVNAAQSRYTPQSANLFGDASPSPSNAPSARPATVTVTGQQLRGPLNFLIVGIDPRVSVPNWRPHADAVLLMHVPAAHDQAYLYSLPRDLIVNIPAFKKANFPGERTKLTHAMSYGSVVPGKAKPDRAQGFELLAATVTKHTGISFNAGAVIDFPGFTALVDALGGVDMKVDRKVVSIHRKPNGEHRRPGASSTGYLGPQMVYQPGVRRFTGWQALDYSRQRYLTGGDYTRQKHQQQLIRAILTKVAQTNAHTDPAKLDKVLTALRDSLTFDGRGQAVTDFAFTLRNVSPAKITLVSLPGAGVGVGSAYRGESLKPVGAQFLAAVRGGTVAPFLVKNPKLAHSR</sequence>
<feature type="region of interest" description="Disordered" evidence="2">
    <location>
        <begin position="66"/>
        <end position="85"/>
    </location>
</feature>
<organism evidence="5 6">
    <name type="scientific">Pilimelia columellifera subsp. columellifera</name>
    <dbReference type="NCBI Taxonomy" id="706583"/>
    <lineage>
        <taxon>Bacteria</taxon>
        <taxon>Bacillati</taxon>
        <taxon>Actinomycetota</taxon>
        <taxon>Actinomycetes</taxon>
        <taxon>Micromonosporales</taxon>
        <taxon>Micromonosporaceae</taxon>
        <taxon>Pilimelia</taxon>
    </lineage>
</organism>